<dbReference type="EMBL" id="LAZR01005173">
    <property type="protein sequence ID" value="KKN02202.1"/>
    <property type="molecule type" value="Genomic_DNA"/>
</dbReference>
<organism evidence="1">
    <name type="scientific">marine sediment metagenome</name>
    <dbReference type="NCBI Taxonomy" id="412755"/>
    <lineage>
        <taxon>unclassified sequences</taxon>
        <taxon>metagenomes</taxon>
        <taxon>ecological metagenomes</taxon>
    </lineage>
</organism>
<gene>
    <name evidence="1" type="ORF">LCGC14_1119920</name>
</gene>
<dbReference type="AlphaFoldDB" id="A0A0F9MS11"/>
<accession>A0A0F9MS11</accession>
<evidence type="ECO:0000313" key="1">
    <source>
        <dbReference type="EMBL" id="KKN02202.1"/>
    </source>
</evidence>
<protein>
    <submittedName>
        <fullName evidence="1">Uncharacterized protein</fullName>
    </submittedName>
</protein>
<name>A0A0F9MS11_9ZZZZ</name>
<comment type="caution">
    <text evidence="1">The sequence shown here is derived from an EMBL/GenBank/DDBJ whole genome shotgun (WGS) entry which is preliminary data.</text>
</comment>
<reference evidence="1" key="1">
    <citation type="journal article" date="2015" name="Nature">
        <title>Complex archaea that bridge the gap between prokaryotes and eukaryotes.</title>
        <authorList>
            <person name="Spang A."/>
            <person name="Saw J.H."/>
            <person name="Jorgensen S.L."/>
            <person name="Zaremba-Niedzwiedzka K."/>
            <person name="Martijn J."/>
            <person name="Lind A.E."/>
            <person name="van Eijk R."/>
            <person name="Schleper C."/>
            <person name="Guy L."/>
            <person name="Ettema T.J."/>
        </authorList>
    </citation>
    <scope>NUCLEOTIDE SEQUENCE</scope>
</reference>
<proteinExistence type="predicted"/>
<sequence length="65" mass="7402">MTYEDGLERQDCDGPDCKLRITVDKPPIVLEVEHNQYNPVPNINSSGGSFCSEGCMQDWLDDNRR</sequence>